<dbReference type="InterPro" id="IPR001753">
    <property type="entry name" value="Enoyl-CoA_hydra/iso"/>
</dbReference>
<accession>A0A810N6C9</accession>
<reference evidence="3" key="1">
    <citation type="submission" date="2020-08" db="EMBL/GenBank/DDBJ databases">
        <title>Whole genome shotgun sequence of Polymorphospora rubra NBRC 101157.</title>
        <authorList>
            <person name="Komaki H."/>
            <person name="Tamura T."/>
        </authorList>
    </citation>
    <scope>NUCLEOTIDE SEQUENCE</scope>
    <source>
        <strain evidence="3">NBRC 101157</strain>
    </source>
</reference>
<dbReference type="Proteomes" id="UP000680866">
    <property type="component" value="Chromosome"/>
</dbReference>
<sequence length="257" mass="26515">MPVLVEQRGQVRWLRLNRPQRRNAIDPALLSALDSAVADAADSPDTAVVVLAGTGPSFCAGADLRHLRSVAVTGGDPLDFLGRVSACFDRIERLGKPVVAAVHGHVVAGGLELALVCDVVVARAGTLIGDGHVRNGLLPAAGSSVRLPRRVGEPLARWLALTGELLPAEAFTASGFVSAVAAADRFDDLVAATVERLRAAAGPAQTRFKNLLYDVRDLPAGPALTAELAAFGAHWAATDMGAALDGFLGKSSGEGHG</sequence>
<gene>
    <name evidence="3" type="primary">paaG_6</name>
    <name evidence="3" type="ORF">Prubr_58680</name>
</gene>
<evidence type="ECO:0000256" key="2">
    <source>
        <dbReference type="RuleBase" id="RU003707"/>
    </source>
</evidence>
<dbReference type="PANTHER" id="PTHR43802:SF1">
    <property type="entry name" value="IP11341P-RELATED"/>
    <property type="match status" value="1"/>
</dbReference>
<name>A0A810N6C9_9ACTN</name>
<dbReference type="Pfam" id="PF00378">
    <property type="entry name" value="ECH_1"/>
    <property type="match status" value="1"/>
</dbReference>
<dbReference type="PROSITE" id="PS00166">
    <property type="entry name" value="ENOYL_COA_HYDRATASE"/>
    <property type="match status" value="1"/>
</dbReference>
<comment type="similarity">
    <text evidence="1 2">Belongs to the enoyl-CoA hydratase/isomerase family.</text>
</comment>
<dbReference type="InterPro" id="IPR018376">
    <property type="entry name" value="Enoyl-CoA_hyd/isom_CS"/>
</dbReference>
<evidence type="ECO:0000256" key="1">
    <source>
        <dbReference type="ARBA" id="ARBA00005254"/>
    </source>
</evidence>
<organism evidence="3 4">
    <name type="scientific">Polymorphospora rubra</name>
    <dbReference type="NCBI Taxonomy" id="338584"/>
    <lineage>
        <taxon>Bacteria</taxon>
        <taxon>Bacillati</taxon>
        <taxon>Actinomycetota</taxon>
        <taxon>Actinomycetes</taxon>
        <taxon>Micromonosporales</taxon>
        <taxon>Micromonosporaceae</taxon>
        <taxon>Polymorphospora</taxon>
    </lineage>
</organism>
<proteinExistence type="inferred from homology"/>
<protein>
    <submittedName>
        <fullName evidence="3">Enoyl-CoA hydratase</fullName>
    </submittedName>
</protein>
<dbReference type="EMBL" id="AP023359">
    <property type="protein sequence ID" value="BCJ68847.1"/>
    <property type="molecule type" value="Genomic_DNA"/>
</dbReference>
<keyword evidence="4" id="KW-1185">Reference proteome</keyword>
<dbReference type="InterPro" id="IPR029045">
    <property type="entry name" value="ClpP/crotonase-like_dom_sf"/>
</dbReference>
<dbReference type="CDD" id="cd06558">
    <property type="entry name" value="crotonase-like"/>
    <property type="match status" value="1"/>
</dbReference>
<dbReference type="GO" id="GO:0003824">
    <property type="term" value="F:catalytic activity"/>
    <property type="evidence" value="ECO:0007669"/>
    <property type="project" value="InterPro"/>
</dbReference>
<dbReference type="KEGG" id="pry:Prubr_58680"/>
<evidence type="ECO:0000313" key="4">
    <source>
        <dbReference type="Proteomes" id="UP000680866"/>
    </source>
</evidence>
<dbReference type="SUPFAM" id="SSF52096">
    <property type="entry name" value="ClpP/crotonase"/>
    <property type="match status" value="1"/>
</dbReference>
<dbReference type="AlphaFoldDB" id="A0A810N6C9"/>
<dbReference type="Gene3D" id="3.90.226.10">
    <property type="entry name" value="2-enoyl-CoA Hydratase, Chain A, domain 1"/>
    <property type="match status" value="1"/>
</dbReference>
<evidence type="ECO:0000313" key="3">
    <source>
        <dbReference type="EMBL" id="BCJ68847.1"/>
    </source>
</evidence>
<dbReference type="PANTHER" id="PTHR43802">
    <property type="entry name" value="ENOYL-COA HYDRATASE"/>
    <property type="match status" value="1"/>
</dbReference>